<dbReference type="InterPro" id="IPR036477">
    <property type="entry name" value="Formyl_transf_N_sf"/>
</dbReference>
<feature type="domain" description="Formyl transferase C-terminal" evidence="7">
    <location>
        <begin position="206"/>
        <end position="307"/>
    </location>
</feature>
<dbReference type="PROSITE" id="PS00373">
    <property type="entry name" value="GART"/>
    <property type="match status" value="1"/>
</dbReference>
<dbReference type="Pfam" id="PF02911">
    <property type="entry name" value="Formyl_trans_C"/>
    <property type="match status" value="1"/>
</dbReference>
<dbReference type="InterPro" id="IPR005793">
    <property type="entry name" value="Formyl_trans_C"/>
</dbReference>
<gene>
    <name evidence="5" type="primary">fmt</name>
    <name evidence="8" type="ORF">P344_02715</name>
</gene>
<dbReference type="HOGENOM" id="CLU_033347_1_1_14"/>
<dbReference type="CDD" id="cd08646">
    <property type="entry name" value="FMT_core_Met-tRNA-FMT_N"/>
    <property type="match status" value="1"/>
</dbReference>
<dbReference type="NCBIfam" id="TIGR00460">
    <property type="entry name" value="fmt"/>
    <property type="match status" value="1"/>
</dbReference>
<dbReference type="InterPro" id="IPR044135">
    <property type="entry name" value="Met-tRNA-FMT_C"/>
</dbReference>
<comment type="function">
    <text evidence="5">Attaches a formyl group to the free amino group of methionyl-tRNA(fMet). The formyl group appears to play a dual role in the initiator identity of N-formylmethionyl-tRNA by promoting its recognition by IF2 and preventing the misappropriation of this tRNA by the elongation apparatus.</text>
</comment>
<dbReference type="GO" id="GO:0004479">
    <property type="term" value="F:methionyl-tRNA formyltransferase activity"/>
    <property type="evidence" value="ECO:0007669"/>
    <property type="project" value="UniProtKB-UniRule"/>
</dbReference>
<keyword evidence="9" id="KW-1185">Reference proteome</keyword>
<evidence type="ECO:0000259" key="7">
    <source>
        <dbReference type="Pfam" id="PF02911"/>
    </source>
</evidence>
<comment type="catalytic activity">
    <reaction evidence="5">
        <text>L-methionyl-tRNA(fMet) + (6R)-10-formyltetrahydrofolate = N-formyl-L-methionyl-tRNA(fMet) + (6S)-5,6,7,8-tetrahydrofolate + H(+)</text>
        <dbReference type="Rhea" id="RHEA:24380"/>
        <dbReference type="Rhea" id="RHEA-COMP:9952"/>
        <dbReference type="Rhea" id="RHEA-COMP:9953"/>
        <dbReference type="ChEBI" id="CHEBI:15378"/>
        <dbReference type="ChEBI" id="CHEBI:57453"/>
        <dbReference type="ChEBI" id="CHEBI:78530"/>
        <dbReference type="ChEBI" id="CHEBI:78844"/>
        <dbReference type="ChEBI" id="CHEBI:195366"/>
        <dbReference type="EC" id="2.1.2.9"/>
    </reaction>
</comment>
<dbReference type="PANTHER" id="PTHR11138:SF5">
    <property type="entry name" value="METHIONYL-TRNA FORMYLTRANSFERASE, MITOCHONDRIAL"/>
    <property type="match status" value="1"/>
</dbReference>
<dbReference type="PATRIC" id="fig|838561.3.peg.522"/>
<dbReference type="EMBL" id="CP006720">
    <property type="protein sequence ID" value="AHI57888.1"/>
    <property type="molecule type" value="Genomic_DNA"/>
</dbReference>
<sequence>MKKYRVIFMGTPMFATSVLKTLLEMKNQFDIVGVVCQPDRKTGRKQEVQFSPVKQLALANNLLVFQPEKLIDAYEELAQLQPDLILTCAYGQFIPSKILALPTINCLNVHASLLPKLRGGAPIHKAIIYGDHETGISLMQMVKKMDAGDVYYQNKLTISLTDTASSLHDKLMVLAIDIIKHHLIPTLENKYHPVAQDETKVTFAYNITREEERINWNQIKENIYNQIRGLYAWPIAYTTINDKIYKIHEAKISLDHLTISDQQLANGTIVTLTKEGIKVKVINGYLILLKIQREGKKPVETSVFYNNPSPKIAVHQQFV</sequence>
<keyword evidence="3 5" id="KW-0808">Transferase</keyword>
<dbReference type="Gene3D" id="3.40.50.12230">
    <property type="match status" value="1"/>
</dbReference>
<reference evidence="8 9" key="1">
    <citation type="submission" date="2013-09" db="EMBL/GenBank/DDBJ databases">
        <title>Complete genome sequence of Spiroplasma mirum suckling mouse cataract agent.</title>
        <authorList>
            <person name="Landry C.A."/>
            <person name="Bastian F.O."/>
            <person name="Thune R.L."/>
        </authorList>
    </citation>
    <scope>NUCLEOTIDE SEQUENCE [LARGE SCALE GENOMIC DNA]</scope>
    <source>
        <strain evidence="8 9">SMCA</strain>
    </source>
</reference>
<dbReference type="Proteomes" id="UP000019260">
    <property type="component" value="Chromosome"/>
</dbReference>
<dbReference type="KEGG" id="smia:P344_02715"/>
<dbReference type="RefSeq" id="WP_025317251.1">
    <property type="nucleotide sequence ID" value="NZ_CP002082.1"/>
</dbReference>
<evidence type="ECO:0000259" key="6">
    <source>
        <dbReference type="Pfam" id="PF00551"/>
    </source>
</evidence>
<dbReference type="AlphaFoldDB" id="W6AKQ4"/>
<dbReference type="STRING" id="838561.P344_02715"/>
<dbReference type="HAMAP" id="MF_00182">
    <property type="entry name" value="Formyl_trans"/>
    <property type="match status" value="1"/>
</dbReference>
<protein>
    <recommendedName>
        <fullName evidence="2 5">Methionyl-tRNA formyltransferase</fullName>
        <ecNumber evidence="2 5">2.1.2.9</ecNumber>
    </recommendedName>
</protein>
<dbReference type="InterPro" id="IPR005794">
    <property type="entry name" value="Fmt"/>
</dbReference>
<evidence type="ECO:0000256" key="3">
    <source>
        <dbReference type="ARBA" id="ARBA00022679"/>
    </source>
</evidence>
<dbReference type="OrthoDB" id="9802815at2"/>
<keyword evidence="4 5" id="KW-0648">Protein biosynthesis</keyword>
<evidence type="ECO:0000256" key="1">
    <source>
        <dbReference type="ARBA" id="ARBA00010699"/>
    </source>
</evidence>
<evidence type="ECO:0000256" key="2">
    <source>
        <dbReference type="ARBA" id="ARBA00012261"/>
    </source>
</evidence>
<dbReference type="PANTHER" id="PTHR11138">
    <property type="entry name" value="METHIONYL-TRNA FORMYLTRANSFERASE"/>
    <property type="match status" value="1"/>
</dbReference>
<dbReference type="eggNOG" id="COG0223">
    <property type="taxonomic scope" value="Bacteria"/>
</dbReference>
<dbReference type="InterPro" id="IPR041711">
    <property type="entry name" value="Met-tRNA-FMT_N"/>
</dbReference>
<dbReference type="Pfam" id="PF00551">
    <property type="entry name" value="Formyl_trans_N"/>
    <property type="match status" value="1"/>
</dbReference>
<feature type="binding site" evidence="5">
    <location>
        <begin position="112"/>
        <end position="115"/>
    </location>
    <ligand>
        <name>(6S)-5,6,7,8-tetrahydrofolate</name>
        <dbReference type="ChEBI" id="CHEBI:57453"/>
    </ligand>
</feature>
<comment type="similarity">
    <text evidence="1 5">Belongs to the Fmt family.</text>
</comment>
<evidence type="ECO:0000313" key="9">
    <source>
        <dbReference type="Proteomes" id="UP000019260"/>
    </source>
</evidence>
<dbReference type="SUPFAM" id="SSF53328">
    <property type="entry name" value="Formyltransferase"/>
    <property type="match status" value="1"/>
</dbReference>
<evidence type="ECO:0000256" key="5">
    <source>
        <dbReference type="HAMAP-Rule" id="MF_00182"/>
    </source>
</evidence>
<dbReference type="EC" id="2.1.2.9" evidence="2 5"/>
<dbReference type="SUPFAM" id="SSF50486">
    <property type="entry name" value="FMT C-terminal domain-like"/>
    <property type="match status" value="1"/>
</dbReference>
<dbReference type="InterPro" id="IPR002376">
    <property type="entry name" value="Formyl_transf_N"/>
</dbReference>
<feature type="domain" description="Formyl transferase N-terminal" evidence="6">
    <location>
        <begin position="5"/>
        <end position="172"/>
    </location>
</feature>
<accession>W6AKQ4</accession>
<proteinExistence type="inferred from homology"/>
<organism evidence="8 9">
    <name type="scientific">Spiroplasma mirum ATCC 29335</name>
    <dbReference type="NCBI Taxonomy" id="838561"/>
    <lineage>
        <taxon>Bacteria</taxon>
        <taxon>Bacillati</taxon>
        <taxon>Mycoplasmatota</taxon>
        <taxon>Mollicutes</taxon>
        <taxon>Entomoplasmatales</taxon>
        <taxon>Spiroplasmataceae</taxon>
        <taxon>Spiroplasma</taxon>
    </lineage>
</organism>
<name>W6AKQ4_9MOLU</name>
<evidence type="ECO:0000256" key="4">
    <source>
        <dbReference type="ARBA" id="ARBA00022917"/>
    </source>
</evidence>
<dbReference type="InterPro" id="IPR011034">
    <property type="entry name" value="Formyl_transferase-like_C_sf"/>
</dbReference>
<dbReference type="InterPro" id="IPR001555">
    <property type="entry name" value="GART_AS"/>
</dbReference>
<dbReference type="CDD" id="cd08704">
    <property type="entry name" value="Met_tRNA_FMT_C"/>
    <property type="match status" value="1"/>
</dbReference>
<evidence type="ECO:0000313" key="8">
    <source>
        <dbReference type="EMBL" id="AHI57888.1"/>
    </source>
</evidence>
<dbReference type="GO" id="GO:0005829">
    <property type="term" value="C:cytosol"/>
    <property type="evidence" value="ECO:0007669"/>
    <property type="project" value="TreeGrafter"/>
</dbReference>